<dbReference type="Gene3D" id="3.40.1460.10">
    <property type="entry name" value="Nuclease A inhibitor-like"/>
    <property type="match status" value="1"/>
</dbReference>
<dbReference type="AlphaFoldDB" id="A0A9W7XP91"/>
<accession>A0A9W7XP91</accession>
<reference evidence="1" key="1">
    <citation type="submission" date="2022-07" db="EMBL/GenBank/DDBJ databases">
        <title>Phylogenomic reconstructions and comparative analyses of Kickxellomycotina fungi.</title>
        <authorList>
            <person name="Reynolds N.K."/>
            <person name="Stajich J.E."/>
            <person name="Barry K."/>
            <person name="Grigoriev I.V."/>
            <person name="Crous P."/>
            <person name="Smith M.E."/>
        </authorList>
    </citation>
    <scope>NUCLEOTIDE SEQUENCE</scope>
    <source>
        <strain evidence="1">NBRC 105413</strain>
    </source>
</reference>
<proteinExistence type="predicted"/>
<organism evidence="1 2">
    <name type="scientific">Coemansia asiatica</name>
    <dbReference type="NCBI Taxonomy" id="1052880"/>
    <lineage>
        <taxon>Eukaryota</taxon>
        <taxon>Fungi</taxon>
        <taxon>Fungi incertae sedis</taxon>
        <taxon>Zoopagomycota</taxon>
        <taxon>Kickxellomycotina</taxon>
        <taxon>Kickxellomycetes</taxon>
        <taxon>Kickxellales</taxon>
        <taxon>Kickxellaceae</taxon>
        <taxon>Coemansia</taxon>
    </lineage>
</organism>
<dbReference type="Pfam" id="PF07924">
    <property type="entry name" value="NuiA"/>
    <property type="match status" value="1"/>
</dbReference>
<sequence>MDYFEAIKTPPTPELDHEAHPPIPAPSAKDVSSVLSFIKKTCDDLYFTSDSDEPVELYQLSSTGLQMLESDADKLTLPSAHEFAEFVAGAVTPGEEGFVAEKRPVGEFFARLCAQQVSEQQKRLARSLEALFMKLPADPGSSAAYYRVGFLPNIEVYVVMLIDGQVVGIKTLSVET</sequence>
<keyword evidence="2" id="KW-1185">Reference proteome</keyword>
<evidence type="ECO:0000313" key="1">
    <source>
        <dbReference type="EMBL" id="KAJ1646918.1"/>
    </source>
</evidence>
<evidence type="ECO:0000313" key="2">
    <source>
        <dbReference type="Proteomes" id="UP001145021"/>
    </source>
</evidence>
<protein>
    <submittedName>
        <fullName evidence="1">Uncharacterized protein</fullName>
    </submittedName>
</protein>
<comment type="caution">
    <text evidence="1">The sequence shown here is derived from an EMBL/GenBank/DDBJ whole genome shotgun (WGS) entry which is preliminary data.</text>
</comment>
<name>A0A9W7XP91_9FUNG</name>
<dbReference type="Proteomes" id="UP001145021">
    <property type="component" value="Unassembled WGS sequence"/>
</dbReference>
<gene>
    <name evidence="1" type="ORF">LPJ64_001662</name>
</gene>
<dbReference type="InterPro" id="IPR012489">
    <property type="entry name" value="NucleaseA_inhib-like"/>
</dbReference>
<dbReference type="EMBL" id="JANBOH010000045">
    <property type="protein sequence ID" value="KAJ1646918.1"/>
    <property type="molecule type" value="Genomic_DNA"/>
</dbReference>